<comment type="caution">
    <text evidence="2">The sequence shown here is derived from an EMBL/GenBank/DDBJ whole genome shotgun (WGS) entry which is preliminary data.</text>
</comment>
<feature type="region of interest" description="Disordered" evidence="1">
    <location>
        <begin position="208"/>
        <end position="273"/>
    </location>
</feature>
<gene>
    <name evidence="2" type="ORF">LCGC14_1698730</name>
</gene>
<proteinExistence type="predicted"/>
<protein>
    <submittedName>
        <fullName evidence="2">Uncharacterized protein</fullName>
    </submittedName>
</protein>
<evidence type="ECO:0000313" key="2">
    <source>
        <dbReference type="EMBL" id="KKM15170.1"/>
    </source>
</evidence>
<dbReference type="AlphaFoldDB" id="A0A0F9KIM1"/>
<feature type="compositionally biased region" description="Basic and acidic residues" evidence="1">
    <location>
        <begin position="228"/>
        <end position="257"/>
    </location>
</feature>
<feature type="region of interest" description="Disordered" evidence="1">
    <location>
        <begin position="173"/>
        <end position="192"/>
    </location>
</feature>
<organism evidence="2">
    <name type="scientific">marine sediment metagenome</name>
    <dbReference type="NCBI Taxonomy" id="412755"/>
    <lineage>
        <taxon>unclassified sequences</taxon>
        <taxon>metagenomes</taxon>
        <taxon>ecological metagenomes</taxon>
    </lineage>
</organism>
<evidence type="ECO:0000256" key="1">
    <source>
        <dbReference type="SAM" id="MobiDB-lite"/>
    </source>
</evidence>
<name>A0A0F9KIM1_9ZZZZ</name>
<feature type="compositionally biased region" description="Polar residues" evidence="1">
    <location>
        <begin position="173"/>
        <end position="187"/>
    </location>
</feature>
<dbReference type="EMBL" id="LAZR01014969">
    <property type="protein sequence ID" value="KKM15170.1"/>
    <property type="molecule type" value="Genomic_DNA"/>
</dbReference>
<sequence>MKETGIIMSGNHPKLILDGTKTMTRRVIKPQPTLNDRCGFCYKGYAYGKGRYTRETIYNFSKHNCPYGQVGDRLYCRHNYYLLDEYLLGKSDILYRLTDERIYAILTMEVQDGRYKTDEWSPSQAYPNLPQRGLHGGVGWSNLLTNKIQRLWAEGIRGLVSASRTQQWEGLSNNLNVSPKSQGNSECSPPDMYGFSWDAPIPVISNTTFRRQSGKQRTGKSEMGNSARELDGQEDTRTRERGRETSNGKVIKLRDESPEVGNREGVSQPAPSSKGSWDVAGWNICYLPSATLKLKPSIFMPRWASRINPVITEVRVERVQEISEADAKAEGVSPLNYHPVSKWPQHFRESFIELWNSINTKPKPHLIKGKIAFYESYPWEDIQETRTYRGLPWYVYGNPWVFPITFKEVN</sequence>
<reference evidence="2" key="1">
    <citation type="journal article" date="2015" name="Nature">
        <title>Complex archaea that bridge the gap between prokaryotes and eukaryotes.</title>
        <authorList>
            <person name="Spang A."/>
            <person name="Saw J.H."/>
            <person name="Jorgensen S.L."/>
            <person name="Zaremba-Niedzwiedzka K."/>
            <person name="Martijn J."/>
            <person name="Lind A.E."/>
            <person name="van Eijk R."/>
            <person name="Schleper C."/>
            <person name="Guy L."/>
            <person name="Ettema T.J."/>
        </authorList>
    </citation>
    <scope>NUCLEOTIDE SEQUENCE</scope>
</reference>
<accession>A0A0F9KIM1</accession>